<organism evidence="7 8">
    <name type="scientific">Ferriphaselus amnicola</name>
    <dbReference type="NCBI Taxonomy" id="1188319"/>
    <lineage>
        <taxon>Bacteria</taxon>
        <taxon>Pseudomonadati</taxon>
        <taxon>Pseudomonadota</taxon>
        <taxon>Betaproteobacteria</taxon>
        <taxon>Nitrosomonadales</taxon>
        <taxon>Gallionellaceae</taxon>
        <taxon>Ferriphaselus</taxon>
    </lineage>
</organism>
<keyword evidence="4" id="KW-0472">Membrane</keyword>
<dbReference type="Proteomes" id="UP000033070">
    <property type="component" value="Chromosome"/>
</dbReference>
<dbReference type="KEGG" id="fam:OYT1_ch1741"/>
<evidence type="ECO:0000256" key="6">
    <source>
        <dbReference type="ARBA" id="ARBA00023288"/>
    </source>
</evidence>
<protein>
    <recommendedName>
        <fullName evidence="9">Entericidin</fullName>
    </recommendedName>
</protein>
<keyword evidence="5" id="KW-0564">Palmitate</keyword>
<dbReference type="EMBL" id="AP018738">
    <property type="protein sequence ID" value="BBE51278.1"/>
    <property type="molecule type" value="Genomic_DNA"/>
</dbReference>
<dbReference type="GO" id="GO:0009636">
    <property type="term" value="P:response to toxic substance"/>
    <property type="evidence" value="ECO:0007669"/>
    <property type="project" value="InterPro"/>
</dbReference>
<evidence type="ECO:0000256" key="1">
    <source>
        <dbReference type="ARBA" id="ARBA00010296"/>
    </source>
</evidence>
<dbReference type="RefSeq" id="WP_062625961.1">
    <property type="nucleotide sequence ID" value="NZ_AP018738.1"/>
</dbReference>
<evidence type="ECO:0000313" key="7">
    <source>
        <dbReference type="EMBL" id="BBE51278.1"/>
    </source>
</evidence>
<dbReference type="InterPro" id="IPR012556">
    <property type="entry name" value="Entericidin"/>
</dbReference>
<reference evidence="7 8" key="1">
    <citation type="submission" date="2018-06" db="EMBL/GenBank/DDBJ databases">
        <title>OYT1 Genome Sequencing.</title>
        <authorList>
            <person name="Kato S."/>
            <person name="Itoh T."/>
            <person name="Ohkuma M."/>
        </authorList>
    </citation>
    <scope>NUCLEOTIDE SEQUENCE [LARGE SCALE GENOMIC DNA]</scope>
    <source>
        <strain evidence="7 8">OYT1</strain>
    </source>
</reference>
<dbReference type="Pfam" id="PF08085">
    <property type="entry name" value="Entericidin"/>
    <property type="match status" value="1"/>
</dbReference>
<gene>
    <name evidence="7" type="ORF">OYT1_ch1741</name>
</gene>
<evidence type="ECO:0000256" key="4">
    <source>
        <dbReference type="ARBA" id="ARBA00023136"/>
    </source>
</evidence>
<comment type="similarity">
    <text evidence="1">Belongs to the EcnA/EcnB lipoprotein family.</text>
</comment>
<keyword evidence="8" id="KW-1185">Reference proteome</keyword>
<keyword evidence="3" id="KW-0732">Signal</keyword>
<dbReference type="GO" id="GO:0016020">
    <property type="term" value="C:membrane"/>
    <property type="evidence" value="ECO:0007669"/>
    <property type="project" value="InterPro"/>
</dbReference>
<evidence type="ECO:0000313" key="8">
    <source>
        <dbReference type="Proteomes" id="UP000033070"/>
    </source>
</evidence>
<name>A0A2Z6GCN9_9PROT</name>
<keyword evidence="6" id="KW-0449">Lipoprotein</keyword>
<dbReference type="PROSITE" id="PS51257">
    <property type="entry name" value="PROKAR_LIPOPROTEIN"/>
    <property type="match status" value="1"/>
</dbReference>
<proteinExistence type="inferred from homology"/>
<evidence type="ECO:0008006" key="9">
    <source>
        <dbReference type="Google" id="ProtNLM"/>
    </source>
</evidence>
<evidence type="ECO:0000256" key="5">
    <source>
        <dbReference type="ARBA" id="ARBA00023139"/>
    </source>
</evidence>
<accession>A0A2Z6GCN9</accession>
<keyword evidence="2" id="KW-1003">Cell membrane</keyword>
<dbReference type="AlphaFoldDB" id="A0A2Z6GCN9"/>
<evidence type="ECO:0000256" key="3">
    <source>
        <dbReference type="ARBA" id="ARBA00022729"/>
    </source>
</evidence>
<sequence length="39" mass="4134">MSKFFAVFVALGMLAGCNTVEGIGKDLKRGGEHIEKAAH</sequence>
<dbReference type="OrthoDB" id="9181810at2"/>
<evidence type="ECO:0000256" key="2">
    <source>
        <dbReference type="ARBA" id="ARBA00022475"/>
    </source>
</evidence>